<keyword evidence="12" id="KW-0249">Electron transport</keyword>
<evidence type="ECO:0000256" key="13">
    <source>
        <dbReference type="ARBA" id="ARBA00023002"/>
    </source>
</evidence>
<feature type="domain" description="FAD-binding FR-type" evidence="21">
    <location>
        <begin position="604"/>
        <end position="833"/>
    </location>
</feature>
<reference evidence="22" key="1">
    <citation type="submission" date="2021-12" db="EMBL/GenBank/DDBJ databases">
        <authorList>
            <person name="Zaccaron A."/>
            <person name="Stergiopoulos I."/>
        </authorList>
    </citation>
    <scope>NUCLEOTIDE SEQUENCE</scope>
    <source>
        <strain evidence="22">Race5_Kim</strain>
    </source>
</reference>
<dbReference type="InterPro" id="IPR008254">
    <property type="entry name" value="Flavodoxin/NO_synth"/>
</dbReference>
<dbReference type="FunFam" id="2.40.30.10:FF:000198">
    <property type="entry name" value="Bifunctional cytochrome P450/NADPH--P450 reductase"/>
    <property type="match status" value="1"/>
</dbReference>
<dbReference type="SUPFAM" id="SSF63380">
    <property type="entry name" value="Riboflavin synthase domain-like"/>
    <property type="match status" value="1"/>
</dbReference>
<evidence type="ECO:0000259" key="20">
    <source>
        <dbReference type="PROSITE" id="PS50902"/>
    </source>
</evidence>
<dbReference type="InterPro" id="IPR001128">
    <property type="entry name" value="Cyt_P450"/>
</dbReference>
<comment type="similarity">
    <text evidence="4">In the N-terminal section; belongs to the cytochrome P450 family.</text>
</comment>
<dbReference type="GO" id="GO:0005829">
    <property type="term" value="C:cytosol"/>
    <property type="evidence" value="ECO:0007669"/>
    <property type="project" value="TreeGrafter"/>
</dbReference>
<dbReference type="SUPFAM" id="SSF48264">
    <property type="entry name" value="Cytochrome P450"/>
    <property type="match status" value="1"/>
</dbReference>
<feature type="region of interest" description="Disordered" evidence="19">
    <location>
        <begin position="393"/>
        <end position="415"/>
    </location>
</feature>
<dbReference type="GO" id="GO:0010181">
    <property type="term" value="F:FMN binding"/>
    <property type="evidence" value="ECO:0007669"/>
    <property type="project" value="InterPro"/>
</dbReference>
<dbReference type="Pfam" id="PF00258">
    <property type="entry name" value="Flavodoxin_1"/>
    <property type="match status" value="1"/>
</dbReference>
<dbReference type="InterPro" id="IPR023173">
    <property type="entry name" value="NADPH_Cyt_P450_Rdtase_alpha"/>
</dbReference>
<evidence type="ECO:0000256" key="11">
    <source>
        <dbReference type="ARBA" id="ARBA00022857"/>
    </source>
</evidence>
<dbReference type="InterPro" id="IPR001094">
    <property type="entry name" value="Flavdoxin-like"/>
</dbReference>
<keyword evidence="5" id="KW-0813">Transport</keyword>
<evidence type="ECO:0000256" key="5">
    <source>
        <dbReference type="ARBA" id="ARBA00022448"/>
    </source>
</evidence>
<feature type="binding site" description="axial binding residue" evidence="18">
    <location>
        <position position="327"/>
    </location>
    <ligand>
        <name>heme</name>
        <dbReference type="ChEBI" id="CHEBI:30413"/>
    </ligand>
    <ligandPart>
        <name>Fe</name>
        <dbReference type="ChEBI" id="CHEBI:18248"/>
    </ligandPart>
</feature>
<dbReference type="GO" id="GO:0020037">
    <property type="term" value="F:heme binding"/>
    <property type="evidence" value="ECO:0007669"/>
    <property type="project" value="InterPro"/>
</dbReference>
<evidence type="ECO:0000256" key="12">
    <source>
        <dbReference type="ARBA" id="ARBA00022982"/>
    </source>
</evidence>
<dbReference type="Pfam" id="PF00067">
    <property type="entry name" value="p450"/>
    <property type="match status" value="1"/>
</dbReference>
<proteinExistence type="inferred from homology"/>
<evidence type="ECO:0000256" key="7">
    <source>
        <dbReference type="ARBA" id="ARBA00022630"/>
    </source>
</evidence>
<dbReference type="PANTHER" id="PTHR19384:SF127">
    <property type="entry name" value="BIFUNCTIONAL CYTOCHROME P450_NADPH--P450 REDUCTASE"/>
    <property type="match status" value="1"/>
</dbReference>
<dbReference type="InterPro" id="IPR017927">
    <property type="entry name" value="FAD-bd_FR_type"/>
</dbReference>
<dbReference type="InterPro" id="IPR001433">
    <property type="entry name" value="OxRdtase_FAD/NAD-bd"/>
</dbReference>
<dbReference type="PRINTS" id="PR00371">
    <property type="entry name" value="FPNCR"/>
</dbReference>
<keyword evidence="9 18" id="KW-0479">Metal-binding</keyword>
<evidence type="ECO:0000256" key="16">
    <source>
        <dbReference type="ARBA" id="ARBA00047827"/>
    </source>
</evidence>
<dbReference type="InterPro" id="IPR039261">
    <property type="entry name" value="FNR_nucleotide-bd"/>
</dbReference>
<comment type="catalytic activity">
    <reaction evidence="17">
        <text>2 oxidized [cytochrome P450] + NADPH = 2 reduced [cytochrome P450] + NADP(+) + H(+)</text>
        <dbReference type="Rhea" id="RHEA:24040"/>
        <dbReference type="Rhea" id="RHEA-COMP:14627"/>
        <dbReference type="Rhea" id="RHEA-COMP:14628"/>
        <dbReference type="ChEBI" id="CHEBI:15378"/>
        <dbReference type="ChEBI" id="CHEBI:55376"/>
        <dbReference type="ChEBI" id="CHEBI:57783"/>
        <dbReference type="ChEBI" id="CHEBI:58349"/>
        <dbReference type="ChEBI" id="CHEBI:60344"/>
        <dbReference type="EC" id="1.6.2.4"/>
    </reaction>
</comment>
<dbReference type="PROSITE" id="PS51384">
    <property type="entry name" value="FAD_FR"/>
    <property type="match status" value="1"/>
</dbReference>
<dbReference type="GO" id="GO:0070330">
    <property type="term" value="F:aromatase activity"/>
    <property type="evidence" value="ECO:0007669"/>
    <property type="project" value="InterPro"/>
</dbReference>
<keyword evidence="13" id="KW-0560">Oxidoreductase</keyword>
<evidence type="ECO:0000256" key="9">
    <source>
        <dbReference type="ARBA" id="ARBA00022723"/>
    </source>
</evidence>
<reference evidence="22" key="2">
    <citation type="journal article" date="2022" name="Microb. Genom.">
        <title>A chromosome-scale genome assembly of the tomato pathogen Cladosporium fulvum reveals a compartmentalized genome architecture and the presence of a dispensable chromosome.</title>
        <authorList>
            <person name="Zaccaron A.Z."/>
            <person name="Chen L.H."/>
            <person name="Samaras A."/>
            <person name="Stergiopoulos I."/>
        </authorList>
    </citation>
    <scope>NUCLEOTIDE SEQUENCE</scope>
    <source>
        <strain evidence="22">Race5_Kim</strain>
    </source>
</reference>
<protein>
    <submittedName>
        <fullName evidence="22">Bifunctional cytochrome P450/NADPH--P450 reductase</fullName>
    </submittedName>
</protein>
<dbReference type="GO" id="GO:0005506">
    <property type="term" value="F:iron ion binding"/>
    <property type="evidence" value="ECO:0007669"/>
    <property type="project" value="InterPro"/>
</dbReference>
<keyword evidence="8" id="KW-0288">FMN</keyword>
<dbReference type="GO" id="GO:0003958">
    <property type="term" value="F:NADPH-hemoprotein reductase activity"/>
    <property type="evidence" value="ECO:0007669"/>
    <property type="project" value="UniProtKB-EC"/>
</dbReference>
<evidence type="ECO:0000259" key="21">
    <source>
        <dbReference type="PROSITE" id="PS51384"/>
    </source>
</evidence>
<dbReference type="AlphaFoldDB" id="A0A9Q8L558"/>
<accession>A0A9Q8L558</accession>
<organism evidence="22 23">
    <name type="scientific">Passalora fulva</name>
    <name type="common">Tomato leaf mold</name>
    <name type="synonym">Cladosporium fulvum</name>
    <dbReference type="NCBI Taxonomy" id="5499"/>
    <lineage>
        <taxon>Eukaryota</taxon>
        <taxon>Fungi</taxon>
        <taxon>Dikarya</taxon>
        <taxon>Ascomycota</taxon>
        <taxon>Pezizomycotina</taxon>
        <taxon>Dothideomycetes</taxon>
        <taxon>Dothideomycetidae</taxon>
        <taxon>Mycosphaerellales</taxon>
        <taxon>Mycosphaerellaceae</taxon>
        <taxon>Fulvia</taxon>
    </lineage>
</organism>
<dbReference type="Gene3D" id="2.40.30.10">
    <property type="entry name" value="Translation factors"/>
    <property type="match status" value="1"/>
</dbReference>
<dbReference type="InterPro" id="IPR017938">
    <property type="entry name" value="Riboflavin_synthase-like_b-brl"/>
</dbReference>
<dbReference type="Proteomes" id="UP000756132">
    <property type="component" value="Chromosome 1"/>
</dbReference>
<dbReference type="Gene3D" id="1.20.990.10">
    <property type="entry name" value="NADPH-cytochrome p450 Reductase, Chain A, domain 3"/>
    <property type="match status" value="1"/>
</dbReference>
<evidence type="ECO:0000313" key="22">
    <source>
        <dbReference type="EMBL" id="UJO11047.1"/>
    </source>
</evidence>
<feature type="domain" description="Flavodoxin-like" evidence="20">
    <location>
        <begin position="425"/>
        <end position="566"/>
    </location>
</feature>
<evidence type="ECO:0000256" key="2">
    <source>
        <dbReference type="ARBA" id="ARBA00001971"/>
    </source>
</evidence>
<dbReference type="InterPro" id="IPR023206">
    <property type="entry name" value="Bifunctional_P450_P450_red"/>
</dbReference>
<dbReference type="Pfam" id="PF00667">
    <property type="entry name" value="FAD_binding_1"/>
    <property type="match status" value="1"/>
</dbReference>
<name>A0A9Q8L558_PASFU</name>
<dbReference type="InterPro" id="IPR017972">
    <property type="entry name" value="Cyt_P450_CS"/>
</dbReference>
<evidence type="ECO:0000256" key="4">
    <source>
        <dbReference type="ARBA" id="ARBA00010018"/>
    </source>
</evidence>
<dbReference type="RefSeq" id="XP_047755413.1">
    <property type="nucleotide sequence ID" value="XM_047900673.1"/>
</dbReference>
<dbReference type="Pfam" id="PF00175">
    <property type="entry name" value="NAD_binding_1"/>
    <property type="match status" value="1"/>
</dbReference>
<evidence type="ECO:0000256" key="18">
    <source>
        <dbReference type="PIRSR" id="PIRSR000209-1"/>
    </source>
</evidence>
<evidence type="ECO:0000256" key="17">
    <source>
        <dbReference type="ARBA" id="ARBA00049342"/>
    </source>
</evidence>
<dbReference type="GO" id="GO:0050660">
    <property type="term" value="F:flavin adenine dinucleotide binding"/>
    <property type="evidence" value="ECO:0007669"/>
    <property type="project" value="TreeGrafter"/>
</dbReference>
<evidence type="ECO:0000256" key="14">
    <source>
        <dbReference type="ARBA" id="ARBA00023004"/>
    </source>
</evidence>
<dbReference type="InterPro" id="IPR036396">
    <property type="entry name" value="Cyt_P450_sf"/>
</dbReference>
<comment type="catalytic activity">
    <reaction evidence="16">
        <text>an organic molecule + reduced [NADPH--hemoprotein reductase] + O2 = an alcohol + oxidized [NADPH--hemoprotein reductase] + H2O + H(+)</text>
        <dbReference type="Rhea" id="RHEA:17149"/>
        <dbReference type="Rhea" id="RHEA-COMP:11964"/>
        <dbReference type="Rhea" id="RHEA-COMP:11965"/>
        <dbReference type="ChEBI" id="CHEBI:15377"/>
        <dbReference type="ChEBI" id="CHEBI:15378"/>
        <dbReference type="ChEBI" id="CHEBI:15379"/>
        <dbReference type="ChEBI" id="CHEBI:30879"/>
        <dbReference type="ChEBI" id="CHEBI:57618"/>
        <dbReference type="ChEBI" id="CHEBI:58210"/>
        <dbReference type="ChEBI" id="CHEBI:142491"/>
        <dbReference type="EC" id="1.14.14.1"/>
    </reaction>
</comment>
<evidence type="ECO:0000256" key="1">
    <source>
        <dbReference type="ARBA" id="ARBA00001917"/>
    </source>
</evidence>
<comment type="cofactor">
    <cofactor evidence="2 18">
        <name>heme</name>
        <dbReference type="ChEBI" id="CHEBI:30413"/>
    </cofactor>
</comment>
<keyword evidence="6 18" id="KW-0349">Heme</keyword>
<dbReference type="InterPro" id="IPR029039">
    <property type="entry name" value="Flavoprotein-like_sf"/>
</dbReference>
<evidence type="ECO:0000313" key="23">
    <source>
        <dbReference type="Proteomes" id="UP000756132"/>
    </source>
</evidence>
<dbReference type="Gene3D" id="3.40.50.360">
    <property type="match status" value="1"/>
</dbReference>
<dbReference type="InterPro" id="IPR003097">
    <property type="entry name" value="CysJ-like_FAD-binding"/>
</dbReference>
<dbReference type="SUPFAM" id="SSF52343">
    <property type="entry name" value="Ferredoxin reductase-like, C-terminal NADP-linked domain"/>
    <property type="match status" value="1"/>
</dbReference>
<dbReference type="PRINTS" id="PR00369">
    <property type="entry name" value="FLAVODOXIN"/>
</dbReference>
<keyword evidence="7" id="KW-0285">Flavoprotein</keyword>
<evidence type="ECO:0000256" key="3">
    <source>
        <dbReference type="ARBA" id="ARBA00001974"/>
    </source>
</evidence>
<keyword evidence="10" id="KW-0274">FAD</keyword>
<dbReference type="EMBL" id="CP090163">
    <property type="protein sequence ID" value="UJO11047.1"/>
    <property type="molecule type" value="Genomic_DNA"/>
</dbReference>
<dbReference type="GeneID" id="71981403"/>
<keyword evidence="14 18" id="KW-0408">Iron</keyword>
<dbReference type="PANTHER" id="PTHR19384">
    <property type="entry name" value="NITRIC OXIDE SYNTHASE-RELATED"/>
    <property type="match status" value="1"/>
</dbReference>
<evidence type="ECO:0000256" key="15">
    <source>
        <dbReference type="ARBA" id="ARBA00023033"/>
    </source>
</evidence>
<evidence type="ECO:0000256" key="19">
    <source>
        <dbReference type="SAM" id="MobiDB-lite"/>
    </source>
</evidence>
<evidence type="ECO:0000256" key="8">
    <source>
        <dbReference type="ARBA" id="ARBA00022643"/>
    </source>
</evidence>
<keyword evidence="15" id="KW-0503">Monooxygenase</keyword>
<dbReference type="PROSITE" id="PS50902">
    <property type="entry name" value="FLAVODOXIN_LIKE"/>
    <property type="match status" value="1"/>
</dbReference>
<dbReference type="OrthoDB" id="1470350at2759"/>
<dbReference type="Gene3D" id="3.40.50.80">
    <property type="entry name" value="Nucleotide-binding domain of ferredoxin-NADP reductase (FNR) module"/>
    <property type="match status" value="1"/>
</dbReference>
<sequence length="995" mass="110155">MAPDKRDTEPIPHPRALPLVGNLFDVAGDVPILQIADLGKQYVQSSEGEIFSLHLGGKRRIFVNSQAMMNDLCDEKRFKKAVGVALQQLRSGVNDGLLTAYDGEENWGTAHRVLVPAFGPLNINGMFDNMKDIASQLVMKWARHGESYRIPVSDDFTRLTLDTLDPKTGKPLTDASAIDNMITFLIAGHETTSGMLSFVFYYLLRHPEAYRKAQKEVDHVVGRESVQPEHLNKLPYITAVLRETARLQSTVPAFAFETRSEQGELLGGKYFIGPDEAVIAVLHNVHRDPAVYGEDAEDFNPEGMLDENFEKLPPNSWKPFGNGARGCIGRPFAWQEMMLVMAMLLQYYNFTLDDPQYNLQIAFTLTIKPKNLHMKATLREGWTARSIEQSLSGSVPGTQHVPTVQPANSKPVNVTMDTNVTGKPLTILYGSNSGTCEAFAQTLAADASAHGFTATKVDTLDSARQKLPTEEPVIIITASYEGQPCDNAALWYDWVQNLPSDLKLKTNFAVFCCGHSDWKQTFHKIPIAIDGKLEELGGERLCDIGLANAANAAMMSDFQTWEDQTLWPALTKKYGGNASESGGAQFSQNVSVEVFSKRASDLRSDVYEAKVITSKLLTASGLSEKRNIELQRPSTMTYKAGDYCAVLPLNPPELVHRVMTRFSLPWDAMLKIASRTGSQLPTEHPVSAHNLFAAYLELAKPATRRNIAMLIEASNEDGVKNELTKLSGDNFTNDISAKRVSLLDLLEKYPTIQLPLGAFVGSLISMRVRQYSISSSPLSDPTKPSLTYAVLDEPSLSGRGRHVGVASHYLSTLRPNHVIHVAVKPSHQAFHLPNDAENTPLVMIAAGTGLAPFRGFIQERAAQIGSGRKLAAAHLYFGCRHSSKDDIYREELDFWEKMGAVTVHRAYSQAPEESRGHKHIDEAVLADKELLLELWEQNARVYVCDSRGLGESAKSACIEIAREAARRRGKPDSDEALNKWFESVRNERYSTDVFA</sequence>
<dbReference type="KEGG" id="ffu:CLAFUR5_01525"/>
<keyword evidence="11" id="KW-0521">NADP</keyword>
<dbReference type="InterPro" id="IPR001709">
    <property type="entry name" value="Flavoprot_Pyr_Nucl_cyt_Rdtase"/>
</dbReference>
<evidence type="ECO:0000256" key="10">
    <source>
        <dbReference type="ARBA" id="ARBA00022827"/>
    </source>
</evidence>
<comment type="cofactor">
    <cofactor evidence="3">
        <name>FAD</name>
        <dbReference type="ChEBI" id="CHEBI:57692"/>
    </cofactor>
</comment>
<gene>
    <name evidence="22" type="ORF">CLAFUR5_01525</name>
</gene>
<dbReference type="PROSITE" id="PS00086">
    <property type="entry name" value="CYTOCHROME_P450"/>
    <property type="match status" value="1"/>
</dbReference>
<comment type="cofactor">
    <cofactor evidence="1">
        <name>FMN</name>
        <dbReference type="ChEBI" id="CHEBI:58210"/>
    </cofactor>
</comment>
<keyword evidence="23" id="KW-1185">Reference proteome</keyword>
<dbReference type="SUPFAM" id="SSF52218">
    <property type="entry name" value="Flavoproteins"/>
    <property type="match status" value="1"/>
</dbReference>
<dbReference type="CDD" id="cd06206">
    <property type="entry name" value="bifunctional_CYPOR"/>
    <property type="match status" value="1"/>
</dbReference>
<evidence type="ECO:0000256" key="6">
    <source>
        <dbReference type="ARBA" id="ARBA00022617"/>
    </source>
</evidence>
<dbReference type="Gene3D" id="1.10.630.10">
    <property type="entry name" value="Cytochrome P450"/>
    <property type="match status" value="2"/>
</dbReference>
<dbReference type="PIRSF" id="PIRSF000209">
    <property type="entry name" value="Bifunctional_P450_P450R"/>
    <property type="match status" value="1"/>
</dbReference>